<reference evidence="4" key="2">
    <citation type="submission" date="2016-01" db="EMBL/GenBank/DDBJ databases">
        <authorList>
            <person name="Shapiro L."/>
        </authorList>
    </citation>
    <scope>NUCLEOTIDE SEQUENCE [LARGE SCALE GENOMIC DNA]</scope>
    <source>
        <strain evidence="4">MDcuke</strain>
    </source>
</reference>
<accession>A0A0M2KH12</accession>
<reference evidence="2 3" key="1">
    <citation type="submission" date="2015-01" db="EMBL/GenBank/DDBJ databases">
        <title>Erwinia tracheiphila.</title>
        <authorList>
            <person name="Shapiro L.R."/>
        </authorList>
    </citation>
    <scope>NUCLEOTIDE SEQUENCE [LARGE SCALE GENOMIC DNA]</scope>
    <source>
        <strain evidence="2 3">BuffGH</strain>
    </source>
</reference>
<dbReference type="EMBL" id="CP013970">
    <property type="protein sequence ID" value="AXF77698.1"/>
    <property type="molecule type" value="Genomic_DNA"/>
</dbReference>
<dbReference type="Proteomes" id="UP000033924">
    <property type="component" value="Unassembled WGS sequence"/>
</dbReference>
<sequence>MAAQKRTIQRRRNRTIQPFKELAGAGRQYTVTAFSHATLSDFAAWQQRSFPQAADHVLALKYCPKGVLTKKMLKLTE</sequence>
<dbReference type="AlphaFoldDB" id="A0A0M2KH12"/>
<evidence type="ECO:0000313" key="3">
    <source>
        <dbReference type="Proteomes" id="UP000033924"/>
    </source>
</evidence>
<gene>
    <name evidence="1" type="ORF">AV903_19305</name>
    <name evidence="2" type="ORF">SY86_16150</name>
</gene>
<evidence type="ECO:0000313" key="1">
    <source>
        <dbReference type="EMBL" id="AXF77698.1"/>
    </source>
</evidence>
<dbReference type="RefSeq" id="WP_016192434.1">
    <property type="nucleotide sequence ID" value="NZ_CP013970.1"/>
</dbReference>
<dbReference type="PATRIC" id="fig|65700.7.peg.4050"/>
<dbReference type="EMBL" id="JXNU01000003">
    <property type="protein sequence ID" value="KKF36627.1"/>
    <property type="molecule type" value="Genomic_DNA"/>
</dbReference>
<organism evidence="2 3">
    <name type="scientific">Erwinia tracheiphila</name>
    <dbReference type="NCBI Taxonomy" id="65700"/>
    <lineage>
        <taxon>Bacteria</taxon>
        <taxon>Pseudomonadati</taxon>
        <taxon>Pseudomonadota</taxon>
        <taxon>Gammaproteobacteria</taxon>
        <taxon>Enterobacterales</taxon>
        <taxon>Erwiniaceae</taxon>
        <taxon>Erwinia</taxon>
    </lineage>
</organism>
<protein>
    <submittedName>
        <fullName evidence="2">Uncharacterized protein</fullName>
    </submittedName>
</protein>
<name>A0A0M2KH12_9GAMM</name>
<dbReference type="Proteomes" id="UP000264980">
    <property type="component" value="Chromosome"/>
</dbReference>
<keyword evidence="3" id="KW-1185">Reference proteome</keyword>
<reference evidence="1" key="3">
    <citation type="submission" date="2016-01" db="EMBL/GenBank/DDBJ databases">
        <authorList>
            <person name="Oliw E.H."/>
        </authorList>
    </citation>
    <scope>NUCLEOTIDE SEQUENCE [LARGE SCALE GENOMIC DNA]</scope>
    <source>
        <strain evidence="1">MDcuke</strain>
    </source>
</reference>
<evidence type="ECO:0000313" key="4">
    <source>
        <dbReference type="Proteomes" id="UP000264980"/>
    </source>
</evidence>
<proteinExistence type="predicted"/>
<evidence type="ECO:0000313" key="2">
    <source>
        <dbReference type="EMBL" id="KKF36627.1"/>
    </source>
</evidence>